<organism evidence="1 2">
    <name type="scientific">Corynebacterium pelargi</name>
    <dbReference type="NCBI Taxonomy" id="1471400"/>
    <lineage>
        <taxon>Bacteria</taxon>
        <taxon>Bacillati</taxon>
        <taxon>Actinomycetota</taxon>
        <taxon>Actinomycetes</taxon>
        <taxon>Mycobacteriales</taxon>
        <taxon>Corynebacteriaceae</taxon>
        <taxon>Corynebacterium</taxon>
    </lineage>
</organism>
<sequence length="177" mass="20270">MSYSDPTVISNNILRRAFNDEIAISPLKLQKIMYFVASEYAKVTEEQLFEERFEAWRYGPVLRSVYREFQPFGGYPITKYATQDALGNSFGVNESTNPELRVALDKVWAATRDLGAIKLYKLTHAENSAWDRARKNEQRFIDPNDVTIDDTYQNELMLPPYTASPESPSRVNGDVGE</sequence>
<dbReference type="InterPro" id="IPR025272">
    <property type="entry name" value="SocA_Panacea"/>
</dbReference>
<name>A0A410WBJ9_9CORY</name>
<accession>A0A410WBJ9</accession>
<proteinExistence type="predicted"/>
<evidence type="ECO:0000313" key="1">
    <source>
        <dbReference type="EMBL" id="QAU53343.1"/>
    </source>
</evidence>
<protein>
    <submittedName>
        <fullName evidence="1">Uncharacterized protein</fullName>
    </submittedName>
</protein>
<gene>
    <name evidence="1" type="ORF">CPELA_10480</name>
</gene>
<dbReference type="RefSeq" id="WP_128890644.1">
    <property type="nucleotide sequence ID" value="NZ_BMCX01000002.1"/>
</dbReference>
<keyword evidence="2" id="KW-1185">Reference proteome</keyword>
<dbReference type="Pfam" id="PF13274">
    <property type="entry name" value="SocA_Panacea"/>
    <property type="match status" value="1"/>
</dbReference>
<dbReference type="EMBL" id="CP035299">
    <property type="protein sequence ID" value="QAU53343.1"/>
    <property type="molecule type" value="Genomic_DNA"/>
</dbReference>
<reference evidence="1 2" key="1">
    <citation type="submission" date="2019-01" db="EMBL/GenBank/DDBJ databases">
        <authorList>
            <person name="Ruckert C."/>
            <person name="Busche T."/>
            <person name="Kalinowski J."/>
        </authorList>
    </citation>
    <scope>NUCLEOTIDE SEQUENCE [LARGE SCALE GENOMIC DNA]</scope>
    <source>
        <strain evidence="1 2">136/3</strain>
    </source>
</reference>
<evidence type="ECO:0000313" key="2">
    <source>
        <dbReference type="Proteomes" id="UP000288929"/>
    </source>
</evidence>
<dbReference type="KEGG" id="cpeg:CPELA_10480"/>
<dbReference type="OrthoDB" id="9799173at2"/>
<dbReference type="AlphaFoldDB" id="A0A410WBJ9"/>
<dbReference type="Proteomes" id="UP000288929">
    <property type="component" value="Chromosome"/>
</dbReference>